<dbReference type="Gene3D" id="3.40.50.10090">
    <property type="match status" value="2"/>
</dbReference>
<dbReference type="InterPro" id="IPR039793">
    <property type="entry name" value="UROS/Hem4"/>
</dbReference>
<dbReference type="PANTHER" id="PTHR38042">
    <property type="entry name" value="UROPORPHYRINOGEN-III SYNTHASE, CHLOROPLASTIC"/>
    <property type="match status" value="1"/>
</dbReference>
<dbReference type="GO" id="GO:0004852">
    <property type="term" value="F:uroporphyrinogen-III synthase activity"/>
    <property type="evidence" value="ECO:0007669"/>
    <property type="project" value="UniProtKB-UniRule"/>
</dbReference>
<reference evidence="11 12" key="1">
    <citation type="submission" date="2018-12" db="EMBL/GenBank/DDBJ databases">
        <title>Deinococcus radiophilus ATCC 27603 genome sequencing and assembly.</title>
        <authorList>
            <person name="Maclea K.S."/>
            <person name="Maynard C.R."/>
        </authorList>
    </citation>
    <scope>NUCLEOTIDE SEQUENCE [LARGE SCALE GENOMIC DNA]</scope>
    <source>
        <strain evidence="11 12">ATCC 27603</strain>
    </source>
</reference>
<evidence type="ECO:0000313" key="11">
    <source>
        <dbReference type="EMBL" id="RTR27298.1"/>
    </source>
</evidence>
<name>A0A3S0L568_9DEIO</name>
<dbReference type="GO" id="GO:0006780">
    <property type="term" value="P:uroporphyrinogen III biosynthetic process"/>
    <property type="evidence" value="ECO:0007669"/>
    <property type="project" value="UniProtKB-UniRule"/>
</dbReference>
<evidence type="ECO:0000256" key="3">
    <source>
        <dbReference type="ARBA" id="ARBA00013109"/>
    </source>
</evidence>
<dbReference type="PANTHER" id="PTHR38042:SF1">
    <property type="entry name" value="UROPORPHYRINOGEN-III SYNTHASE, CHLOROPLASTIC"/>
    <property type="match status" value="1"/>
</dbReference>
<evidence type="ECO:0000259" key="10">
    <source>
        <dbReference type="Pfam" id="PF02602"/>
    </source>
</evidence>
<dbReference type="Pfam" id="PF02602">
    <property type="entry name" value="HEM4"/>
    <property type="match status" value="1"/>
</dbReference>
<evidence type="ECO:0000256" key="4">
    <source>
        <dbReference type="ARBA" id="ARBA00023239"/>
    </source>
</evidence>
<dbReference type="EC" id="4.2.1.75" evidence="3 9"/>
<evidence type="ECO:0000313" key="12">
    <source>
        <dbReference type="Proteomes" id="UP000277766"/>
    </source>
</evidence>
<dbReference type="InterPro" id="IPR003754">
    <property type="entry name" value="4pyrrol_synth_uPrphyn_synth"/>
</dbReference>
<comment type="function">
    <text evidence="6 9">Catalyzes cyclization of the linear tetrapyrrole, hydroxymethylbilane, to the macrocyclic uroporphyrinogen III.</text>
</comment>
<dbReference type="CDD" id="cd06578">
    <property type="entry name" value="HemD"/>
    <property type="match status" value="1"/>
</dbReference>
<evidence type="ECO:0000256" key="9">
    <source>
        <dbReference type="RuleBase" id="RU366031"/>
    </source>
</evidence>
<dbReference type="InterPro" id="IPR036108">
    <property type="entry name" value="4pyrrol_syn_uPrphyn_synt_sf"/>
</dbReference>
<sequence length="352" mass="37440">MHRRSFRCRSGWASRASRFAAWACRSLLGGTGRSESLVGAWSVGTKPLVMPGLTGFVCDLAWAVFTIDGRRQRAVRGCLGIFPELVDASSARRCEILNGMLPPDHADVLPPVSGGRPLRVVITLTGRGGQEALRLARQAGWHASLWPGLTFEPTGEGGDRALLRLGDMDWLLLTSPQGTRSFQSRLERLGLGPEHLAGVQVAAVGEGTALGLSQWGRRADFVPSRADAQALAAELPALPGQVALHVTGEASSDVLERGLQERGVVYRRLNLYRTRPISYSPQAIHDLRAADWILLASGVAAQGVAQQVGTGLRVVAMGEQTAQAARQAGFTEVRVAAQPTLTALLAALPAIG</sequence>
<dbReference type="OrthoDB" id="9815856at2"/>
<evidence type="ECO:0000256" key="6">
    <source>
        <dbReference type="ARBA" id="ARBA00037589"/>
    </source>
</evidence>
<gene>
    <name evidence="11" type="ORF">EJ104_07025</name>
</gene>
<dbReference type="Proteomes" id="UP000277766">
    <property type="component" value="Unassembled WGS sequence"/>
</dbReference>
<protein>
    <recommendedName>
        <fullName evidence="7 9">Uroporphyrinogen-III synthase</fullName>
        <ecNumber evidence="3 9">4.2.1.75</ecNumber>
    </recommendedName>
</protein>
<dbReference type="EMBL" id="RXPE01000011">
    <property type="protein sequence ID" value="RTR27298.1"/>
    <property type="molecule type" value="Genomic_DNA"/>
</dbReference>
<evidence type="ECO:0000256" key="7">
    <source>
        <dbReference type="ARBA" id="ARBA00040167"/>
    </source>
</evidence>
<dbReference type="UniPathway" id="UPA00251">
    <property type="reaction ID" value="UER00320"/>
</dbReference>
<accession>A0A3S0L568</accession>
<comment type="catalytic activity">
    <reaction evidence="8 9">
        <text>hydroxymethylbilane = uroporphyrinogen III + H2O</text>
        <dbReference type="Rhea" id="RHEA:18965"/>
        <dbReference type="ChEBI" id="CHEBI:15377"/>
        <dbReference type="ChEBI" id="CHEBI:57308"/>
        <dbReference type="ChEBI" id="CHEBI:57845"/>
        <dbReference type="EC" id="4.2.1.75"/>
    </reaction>
</comment>
<organism evidence="11 12">
    <name type="scientific">Deinococcus radiophilus</name>
    <dbReference type="NCBI Taxonomy" id="32062"/>
    <lineage>
        <taxon>Bacteria</taxon>
        <taxon>Thermotogati</taxon>
        <taxon>Deinococcota</taxon>
        <taxon>Deinococci</taxon>
        <taxon>Deinococcales</taxon>
        <taxon>Deinococcaceae</taxon>
        <taxon>Deinococcus</taxon>
    </lineage>
</organism>
<comment type="pathway">
    <text evidence="1 9">Porphyrin-containing compound metabolism; protoporphyrin-IX biosynthesis; coproporphyrinogen-III from 5-aminolevulinate: step 3/4.</text>
</comment>
<evidence type="ECO:0000256" key="5">
    <source>
        <dbReference type="ARBA" id="ARBA00023244"/>
    </source>
</evidence>
<evidence type="ECO:0000256" key="2">
    <source>
        <dbReference type="ARBA" id="ARBA00008133"/>
    </source>
</evidence>
<evidence type="ECO:0000256" key="8">
    <source>
        <dbReference type="ARBA" id="ARBA00048617"/>
    </source>
</evidence>
<feature type="domain" description="Tetrapyrrole biosynthesis uroporphyrinogen III synthase" evidence="10">
    <location>
        <begin position="134"/>
        <end position="345"/>
    </location>
</feature>
<keyword evidence="5 9" id="KW-0627">Porphyrin biosynthesis</keyword>
<comment type="caution">
    <text evidence="11">The sequence shown here is derived from an EMBL/GenBank/DDBJ whole genome shotgun (WGS) entry which is preliminary data.</text>
</comment>
<comment type="similarity">
    <text evidence="2 9">Belongs to the uroporphyrinogen-III synthase family.</text>
</comment>
<dbReference type="AlphaFoldDB" id="A0A3S0L568"/>
<dbReference type="SUPFAM" id="SSF69618">
    <property type="entry name" value="HemD-like"/>
    <property type="match status" value="1"/>
</dbReference>
<dbReference type="GO" id="GO:0006782">
    <property type="term" value="P:protoporphyrinogen IX biosynthetic process"/>
    <property type="evidence" value="ECO:0007669"/>
    <property type="project" value="UniProtKB-UniRule"/>
</dbReference>
<keyword evidence="12" id="KW-1185">Reference proteome</keyword>
<evidence type="ECO:0000256" key="1">
    <source>
        <dbReference type="ARBA" id="ARBA00004772"/>
    </source>
</evidence>
<proteinExistence type="inferred from homology"/>
<keyword evidence="4 9" id="KW-0456">Lyase</keyword>